<protein>
    <submittedName>
        <fullName evidence="1">Uncharacterized protein</fullName>
    </submittedName>
</protein>
<dbReference type="RefSeq" id="WP_145646707.1">
    <property type="nucleotide sequence ID" value="NZ_VLLB01000001.1"/>
</dbReference>
<organism evidence="1 2">
    <name type="scientific">Pseudoduganella lurida</name>
    <dbReference type="NCBI Taxonomy" id="1036180"/>
    <lineage>
        <taxon>Bacteria</taxon>
        <taxon>Pseudomonadati</taxon>
        <taxon>Pseudomonadota</taxon>
        <taxon>Betaproteobacteria</taxon>
        <taxon>Burkholderiales</taxon>
        <taxon>Oxalobacteraceae</taxon>
        <taxon>Telluria group</taxon>
        <taxon>Pseudoduganella</taxon>
    </lineage>
</organism>
<comment type="caution">
    <text evidence="1">The sequence shown here is derived from an EMBL/GenBank/DDBJ whole genome shotgun (WGS) entry which is preliminary data.</text>
</comment>
<proteinExistence type="predicted"/>
<reference evidence="1 2" key="1">
    <citation type="journal article" date="2015" name="Stand. Genomic Sci.">
        <title>Genomic Encyclopedia of Bacterial and Archaeal Type Strains, Phase III: the genomes of soil and plant-associated and newly described type strains.</title>
        <authorList>
            <person name="Whitman W.B."/>
            <person name="Woyke T."/>
            <person name="Klenk H.P."/>
            <person name="Zhou Y."/>
            <person name="Lilburn T.G."/>
            <person name="Beck B.J."/>
            <person name="De Vos P."/>
            <person name="Vandamme P."/>
            <person name="Eisen J.A."/>
            <person name="Garrity G."/>
            <person name="Hugenholtz P."/>
            <person name="Kyrpides N.C."/>
        </authorList>
    </citation>
    <scope>NUCLEOTIDE SEQUENCE [LARGE SCALE GENOMIC DNA]</scope>
    <source>
        <strain evidence="1 2">CGMCC 1.10822</strain>
    </source>
</reference>
<accession>A0A562RIX8</accession>
<keyword evidence="2" id="KW-1185">Reference proteome</keyword>
<gene>
    <name evidence="1" type="ORF">IP91_00093</name>
</gene>
<dbReference type="AlphaFoldDB" id="A0A562RIX8"/>
<dbReference type="EMBL" id="VLLB01000001">
    <property type="protein sequence ID" value="TWI69028.1"/>
    <property type="molecule type" value="Genomic_DNA"/>
</dbReference>
<name>A0A562RIX8_9BURK</name>
<dbReference type="Proteomes" id="UP000318431">
    <property type="component" value="Unassembled WGS sequence"/>
</dbReference>
<evidence type="ECO:0000313" key="1">
    <source>
        <dbReference type="EMBL" id="TWI69028.1"/>
    </source>
</evidence>
<sequence length="119" mass="13198">MPRTTPTDEQYDEKLTEVTRAQHATIMAALKAGEPNNTTVIDMALSDYLSDENALAALIKATAAGRNPLQAVINDLVWTEAEERARAELARLERERVANDIEDRAERAAHDRLLDSVLV</sequence>
<evidence type="ECO:0000313" key="2">
    <source>
        <dbReference type="Proteomes" id="UP000318431"/>
    </source>
</evidence>